<name>A0A1G2MYY3_9BACT</name>
<evidence type="ECO:0000313" key="2">
    <source>
        <dbReference type="Proteomes" id="UP000178089"/>
    </source>
</evidence>
<dbReference type="Proteomes" id="UP000178089">
    <property type="component" value="Unassembled WGS sequence"/>
</dbReference>
<sequence length="154" mass="17174">MKRTRIVDTIACAFDAIEIACDLIGKSNRKGGYLCVTDNLGQLITLTQIGQVPDKKKPKYAQFAQEKAVRLSKHSQHVSSWQSRNPREDMWGGAIRSSQFIFSFSGLPEEWDEACTLVIAHDVGELDNIEFNAIARISQNQFAASLKKSVAEID</sequence>
<proteinExistence type="predicted"/>
<accession>A0A1G2MYY3</accession>
<evidence type="ECO:0000313" key="1">
    <source>
        <dbReference type="EMBL" id="OHA29090.1"/>
    </source>
</evidence>
<reference evidence="1 2" key="1">
    <citation type="journal article" date="2016" name="Nat. Commun.">
        <title>Thousands of microbial genomes shed light on interconnected biogeochemical processes in an aquifer system.</title>
        <authorList>
            <person name="Anantharaman K."/>
            <person name="Brown C.T."/>
            <person name="Hug L.A."/>
            <person name="Sharon I."/>
            <person name="Castelle C.J."/>
            <person name="Probst A.J."/>
            <person name="Thomas B.C."/>
            <person name="Singh A."/>
            <person name="Wilkins M.J."/>
            <person name="Karaoz U."/>
            <person name="Brodie E.L."/>
            <person name="Williams K.H."/>
            <person name="Hubbard S.S."/>
            <person name="Banfield J.F."/>
        </authorList>
    </citation>
    <scope>NUCLEOTIDE SEQUENCE [LARGE SCALE GENOMIC DNA]</scope>
</reference>
<protein>
    <submittedName>
        <fullName evidence="1">Uncharacterized protein</fullName>
    </submittedName>
</protein>
<dbReference type="EMBL" id="MHRT01000005">
    <property type="protein sequence ID" value="OHA29090.1"/>
    <property type="molecule type" value="Genomic_DNA"/>
</dbReference>
<comment type="caution">
    <text evidence="1">The sequence shown here is derived from an EMBL/GenBank/DDBJ whole genome shotgun (WGS) entry which is preliminary data.</text>
</comment>
<gene>
    <name evidence="1" type="ORF">A3F51_00500</name>
</gene>
<dbReference type="AlphaFoldDB" id="A0A1G2MYY3"/>
<organism evidence="1 2">
    <name type="scientific">Candidatus Taylorbacteria bacterium RIFCSPHIGHO2_12_FULL_45_16</name>
    <dbReference type="NCBI Taxonomy" id="1802315"/>
    <lineage>
        <taxon>Bacteria</taxon>
        <taxon>Candidatus Tayloriibacteriota</taxon>
    </lineage>
</organism>